<evidence type="ECO:0000256" key="1">
    <source>
        <dbReference type="ARBA" id="ARBA00022512"/>
    </source>
</evidence>
<evidence type="ECO:0000256" key="2">
    <source>
        <dbReference type="ARBA" id="ARBA00022525"/>
    </source>
</evidence>
<dbReference type="RefSeq" id="WP_072723331.1">
    <property type="nucleotide sequence ID" value="NZ_BDIS01000001.1"/>
</dbReference>
<reference evidence="9 10" key="1">
    <citation type="journal article" date="2017" name="BMC Genomics">
        <title>Comparative genomic and phylogenomic analyses of the Bifidobacteriaceae family.</title>
        <authorList>
            <person name="Lugli G.A."/>
            <person name="Milani C."/>
            <person name="Turroni F."/>
            <person name="Duranti S."/>
            <person name="Mancabelli L."/>
            <person name="Mangifesta M."/>
            <person name="Ferrario C."/>
            <person name="Modesto M."/>
            <person name="Mattarelli P."/>
            <person name="Jiri K."/>
            <person name="van Sinderen D."/>
            <person name="Ventura M."/>
        </authorList>
    </citation>
    <scope>NUCLEOTIDE SEQUENCE [LARGE SCALE GENOMIC DNA]</scope>
    <source>
        <strain evidence="9 10">DSM 28807</strain>
    </source>
</reference>
<evidence type="ECO:0000259" key="8">
    <source>
        <dbReference type="Pfam" id="PF17802"/>
    </source>
</evidence>
<keyword evidence="5" id="KW-0472">Membrane</keyword>
<dbReference type="Pfam" id="PF00746">
    <property type="entry name" value="Gram_pos_anchor"/>
    <property type="match status" value="1"/>
</dbReference>
<dbReference type="EMBL" id="MWWX01000014">
    <property type="protein sequence ID" value="OZG60650.1"/>
    <property type="molecule type" value="Genomic_DNA"/>
</dbReference>
<dbReference type="AlphaFoldDB" id="A0A261FN92"/>
<keyword evidence="5" id="KW-0812">Transmembrane</keyword>
<protein>
    <recommendedName>
        <fullName evidence="11">Fimbrial subunit FimA</fullName>
    </recommendedName>
</protein>
<dbReference type="NCBIfam" id="TIGR04226">
    <property type="entry name" value="RrgB_K2N_iso_D2"/>
    <property type="match status" value="1"/>
</dbReference>
<comment type="caution">
    <text evidence="9">The sequence shown here is derived from an EMBL/GenBank/DDBJ whole genome shotgun (WGS) entry which is preliminary data.</text>
</comment>
<dbReference type="Gene3D" id="2.60.40.740">
    <property type="match status" value="1"/>
</dbReference>
<dbReference type="InterPro" id="IPR041033">
    <property type="entry name" value="SpaA_PFL_dom_1"/>
</dbReference>
<dbReference type="InterPro" id="IPR008966">
    <property type="entry name" value="Adhesion_dom_sf"/>
</dbReference>
<sequence>MKMRKLFAGIAAAATMLGGLALGVTTANAIEGDASTITITGDVANRTFTAYLLGTYTNVVNDGTKATSVDFTQNTAWNPTIADAAKAAVGDVPAEYTGNELAYIATLNQTMDGEELRKFAETLATATDKPEPPTTVTTRDTDTQAVLDVPTEGWYLVTDSTGAPILVGTKIANPQGGVFDKLNDTTLGTAVAKPTTIPTPVKEVIDAEGHKVDDPSALVGSTVRFKVTSAVPNYTGFNTYDWQIEDTPSAGLTIDQSSVTVAVSGVNSFTDYTATVDNGKLTVAFNDVTKLTIGADITVTYDATVTKDAIKADNSGVTNSVIAKHDGKTSGEGKVTVKTFTFDFTKQNADGGALAGAKFVIRSGNKYLKQDEDTKAWSEVTNVADATSFTSAQDTGKVVFEGLAAGEYTVEETEVPEGFLQSVKPSFTVTIYANGTIAFGADTFGLVNTTDKTVKNVKSITQLPLTGAAGTALFTVIALLVAGAAVTVYAKSRKTAKAMMA</sequence>
<organism evidence="9 10">
    <name type="scientific">Bifidobacterium lemurum</name>
    <dbReference type="NCBI Taxonomy" id="1603886"/>
    <lineage>
        <taxon>Bacteria</taxon>
        <taxon>Bacillati</taxon>
        <taxon>Actinomycetota</taxon>
        <taxon>Actinomycetes</taxon>
        <taxon>Bifidobacteriales</taxon>
        <taxon>Bifidobacteriaceae</taxon>
        <taxon>Bifidobacterium</taxon>
    </lineage>
</organism>
<evidence type="ECO:0000256" key="5">
    <source>
        <dbReference type="SAM" id="Phobius"/>
    </source>
</evidence>
<keyword evidence="10" id="KW-1185">Reference proteome</keyword>
<dbReference type="GO" id="GO:0005975">
    <property type="term" value="P:carbohydrate metabolic process"/>
    <property type="evidence" value="ECO:0007669"/>
    <property type="project" value="UniProtKB-ARBA"/>
</dbReference>
<dbReference type="InterPro" id="IPR013783">
    <property type="entry name" value="Ig-like_fold"/>
</dbReference>
<dbReference type="Gene3D" id="2.60.40.10">
    <property type="entry name" value="Immunoglobulins"/>
    <property type="match status" value="1"/>
</dbReference>
<keyword evidence="4" id="KW-0572">Peptidoglycan-anchor</keyword>
<name>A0A261FN92_9BIFI</name>
<evidence type="ECO:0000259" key="7">
    <source>
        <dbReference type="Pfam" id="PF00746"/>
    </source>
</evidence>
<feature type="chain" id="PRO_5043153342" description="Fimbrial subunit FimA" evidence="6">
    <location>
        <begin position="30"/>
        <end position="501"/>
    </location>
</feature>
<accession>A0A261FN92</accession>
<evidence type="ECO:0000256" key="4">
    <source>
        <dbReference type="ARBA" id="ARBA00023088"/>
    </source>
</evidence>
<keyword evidence="3 6" id="KW-0732">Signal</keyword>
<gene>
    <name evidence="9" type="ORF">BLEM_1719</name>
</gene>
<evidence type="ECO:0008006" key="11">
    <source>
        <dbReference type="Google" id="ProtNLM"/>
    </source>
</evidence>
<dbReference type="InterPro" id="IPR026466">
    <property type="entry name" value="Fim_isopep_form_D2_dom"/>
</dbReference>
<feature type="transmembrane region" description="Helical" evidence="5">
    <location>
        <begin position="465"/>
        <end position="490"/>
    </location>
</feature>
<feature type="signal peptide" evidence="6">
    <location>
        <begin position="1"/>
        <end position="29"/>
    </location>
</feature>
<evidence type="ECO:0000256" key="6">
    <source>
        <dbReference type="SAM" id="SignalP"/>
    </source>
</evidence>
<proteinExistence type="predicted"/>
<keyword evidence="2" id="KW-0964">Secreted</keyword>
<keyword evidence="1" id="KW-0134">Cell wall</keyword>
<evidence type="ECO:0000256" key="3">
    <source>
        <dbReference type="ARBA" id="ARBA00022729"/>
    </source>
</evidence>
<evidence type="ECO:0000313" key="9">
    <source>
        <dbReference type="EMBL" id="OZG60650.1"/>
    </source>
</evidence>
<feature type="domain" description="Gram-positive cocci surface proteins LPxTG" evidence="7">
    <location>
        <begin position="458"/>
        <end position="496"/>
    </location>
</feature>
<evidence type="ECO:0000313" key="10">
    <source>
        <dbReference type="Proteomes" id="UP000216352"/>
    </source>
</evidence>
<dbReference type="Pfam" id="PF17802">
    <property type="entry name" value="SpaA"/>
    <property type="match status" value="1"/>
</dbReference>
<dbReference type="STRING" id="1603886.GCA_001895165_00002"/>
<dbReference type="SUPFAM" id="SSF49401">
    <property type="entry name" value="Bacterial adhesins"/>
    <property type="match status" value="1"/>
</dbReference>
<dbReference type="InterPro" id="IPR019931">
    <property type="entry name" value="LPXTG_anchor"/>
</dbReference>
<dbReference type="OrthoDB" id="3240140at2"/>
<keyword evidence="5" id="KW-1133">Transmembrane helix</keyword>
<dbReference type="NCBIfam" id="TIGR01167">
    <property type="entry name" value="LPXTG_anchor"/>
    <property type="match status" value="1"/>
</dbReference>
<dbReference type="Proteomes" id="UP000216352">
    <property type="component" value="Unassembled WGS sequence"/>
</dbReference>
<feature type="domain" description="SpaA-like prealbumin fold" evidence="8">
    <location>
        <begin position="342"/>
        <end position="437"/>
    </location>
</feature>